<protein>
    <recommendedName>
        <fullName evidence="7">Amino acid transporter transmembrane domain-containing protein</fullName>
    </recommendedName>
</protein>
<evidence type="ECO:0000313" key="8">
    <source>
        <dbReference type="Ensembl" id="ENSCINP00000021888.2"/>
    </source>
</evidence>
<dbReference type="Proteomes" id="UP000008144">
    <property type="component" value="Chromosome 2"/>
</dbReference>
<comment type="subcellular location">
    <subcellularLocation>
        <location evidence="1">Membrane</location>
        <topology evidence="1">Multi-pass membrane protein</topology>
    </subcellularLocation>
</comment>
<keyword evidence="4 6" id="KW-0472">Membrane</keyword>
<feature type="transmembrane region" description="Helical" evidence="6">
    <location>
        <begin position="316"/>
        <end position="338"/>
    </location>
</feature>
<keyword evidence="2 6" id="KW-0812">Transmembrane</keyword>
<keyword evidence="3 6" id="KW-1133">Transmembrane helix</keyword>
<dbReference type="Ensembl" id="ENSCINT00000022134.2">
    <property type="protein sequence ID" value="ENSCINP00000021888.2"/>
    <property type="gene ID" value="ENSCING00000011462.2"/>
</dbReference>
<dbReference type="STRING" id="7719.ENSCINP00000021888"/>
<feature type="transmembrane region" description="Helical" evidence="6">
    <location>
        <begin position="272"/>
        <end position="296"/>
    </location>
</feature>
<dbReference type="GO" id="GO:0003333">
    <property type="term" value="P:amino acid transmembrane transport"/>
    <property type="evidence" value="ECO:0000318"/>
    <property type="project" value="GO_Central"/>
</dbReference>
<organism evidence="8 9">
    <name type="scientific">Ciona intestinalis</name>
    <name type="common">Transparent sea squirt</name>
    <name type="synonym">Ascidia intestinalis</name>
    <dbReference type="NCBI Taxonomy" id="7719"/>
    <lineage>
        <taxon>Eukaryota</taxon>
        <taxon>Metazoa</taxon>
        <taxon>Chordata</taxon>
        <taxon>Tunicata</taxon>
        <taxon>Ascidiacea</taxon>
        <taxon>Phlebobranchia</taxon>
        <taxon>Cionidae</taxon>
        <taxon>Ciona</taxon>
    </lineage>
</organism>
<feature type="transmembrane region" description="Helical" evidence="6">
    <location>
        <begin position="201"/>
        <end position="222"/>
    </location>
</feature>
<reference evidence="8" key="2">
    <citation type="journal article" date="2008" name="Genome Biol.">
        <title>Improved genome assembly and evidence-based global gene model set for the chordate Ciona intestinalis: new insight into intron and operon populations.</title>
        <authorList>
            <person name="Satou Y."/>
            <person name="Mineta K."/>
            <person name="Ogasawara M."/>
            <person name="Sasakura Y."/>
            <person name="Shoguchi E."/>
            <person name="Ueno K."/>
            <person name="Yamada L."/>
            <person name="Matsumoto J."/>
            <person name="Wasserscheid J."/>
            <person name="Dewar K."/>
            <person name="Wiley G.B."/>
            <person name="Macmil S.L."/>
            <person name="Roe B.A."/>
            <person name="Zeller R.W."/>
            <person name="Hastings K.E."/>
            <person name="Lemaire P."/>
            <person name="Lindquist E."/>
            <person name="Endo T."/>
            <person name="Hotta K."/>
            <person name="Inaba K."/>
        </authorList>
    </citation>
    <scope>NUCLEOTIDE SEQUENCE [LARGE SCALE GENOMIC DNA]</scope>
    <source>
        <strain evidence="8">wild type</strain>
    </source>
</reference>
<feature type="transmembrane region" description="Helical" evidence="6">
    <location>
        <begin position="70"/>
        <end position="97"/>
    </location>
</feature>
<feature type="transmembrane region" description="Helical" evidence="6">
    <location>
        <begin position="179"/>
        <end position="194"/>
    </location>
</feature>
<dbReference type="PANTHER" id="PTHR22950:SF349">
    <property type="entry name" value="AMINO ACID TRANSPORTER TRANSMEMBRANE DOMAIN-CONTAINING PROTEIN"/>
    <property type="match status" value="1"/>
</dbReference>
<reference evidence="9" key="1">
    <citation type="journal article" date="2002" name="Science">
        <title>The draft genome of Ciona intestinalis: insights into chordate and vertebrate origins.</title>
        <authorList>
            <person name="Dehal P."/>
            <person name="Satou Y."/>
            <person name="Campbell R.K."/>
            <person name="Chapman J."/>
            <person name="Degnan B."/>
            <person name="De Tomaso A."/>
            <person name="Davidson B."/>
            <person name="Di Gregorio A."/>
            <person name="Gelpke M."/>
            <person name="Goodstein D.M."/>
            <person name="Harafuji N."/>
            <person name="Hastings K.E."/>
            <person name="Ho I."/>
            <person name="Hotta K."/>
            <person name="Huang W."/>
            <person name="Kawashima T."/>
            <person name="Lemaire P."/>
            <person name="Martinez D."/>
            <person name="Meinertzhagen I.A."/>
            <person name="Necula S."/>
            <person name="Nonaka M."/>
            <person name="Putnam N."/>
            <person name="Rash S."/>
            <person name="Saiga H."/>
            <person name="Satake M."/>
            <person name="Terry A."/>
            <person name="Yamada L."/>
            <person name="Wang H.G."/>
            <person name="Awazu S."/>
            <person name="Azumi K."/>
            <person name="Boore J."/>
            <person name="Branno M."/>
            <person name="Chin-Bow S."/>
            <person name="DeSantis R."/>
            <person name="Doyle S."/>
            <person name="Francino P."/>
            <person name="Keys D.N."/>
            <person name="Haga S."/>
            <person name="Hayashi H."/>
            <person name="Hino K."/>
            <person name="Imai K.S."/>
            <person name="Inaba K."/>
            <person name="Kano S."/>
            <person name="Kobayashi K."/>
            <person name="Kobayashi M."/>
            <person name="Lee B.I."/>
            <person name="Makabe K.W."/>
            <person name="Manohar C."/>
            <person name="Matassi G."/>
            <person name="Medina M."/>
            <person name="Mochizuki Y."/>
            <person name="Mount S."/>
            <person name="Morishita T."/>
            <person name="Miura S."/>
            <person name="Nakayama A."/>
            <person name="Nishizaka S."/>
            <person name="Nomoto H."/>
            <person name="Ohta F."/>
            <person name="Oishi K."/>
            <person name="Rigoutsos I."/>
            <person name="Sano M."/>
            <person name="Sasaki A."/>
            <person name="Sasakura Y."/>
            <person name="Shoguchi E."/>
            <person name="Shin-i T."/>
            <person name="Spagnuolo A."/>
            <person name="Stainier D."/>
            <person name="Suzuki M.M."/>
            <person name="Tassy O."/>
            <person name="Takatori N."/>
            <person name="Tokuoka M."/>
            <person name="Yagi K."/>
            <person name="Yoshizaki F."/>
            <person name="Wada S."/>
            <person name="Zhang C."/>
            <person name="Hyatt P.D."/>
            <person name="Larimer F."/>
            <person name="Detter C."/>
            <person name="Doggett N."/>
            <person name="Glavina T."/>
            <person name="Hawkins T."/>
            <person name="Richardson P."/>
            <person name="Lucas S."/>
            <person name="Kohara Y."/>
            <person name="Levine M."/>
            <person name="Satoh N."/>
            <person name="Rokhsar D.S."/>
        </authorList>
    </citation>
    <scope>NUCLEOTIDE SEQUENCE [LARGE SCALE GENOMIC DNA]</scope>
</reference>
<dbReference type="FunCoup" id="F6ZUD7">
    <property type="interactions" value="2"/>
</dbReference>
<dbReference type="GeneTree" id="ENSGT00940000169842"/>
<feature type="transmembrane region" description="Helical" evidence="6">
    <location>
        <begin position="427"/>
        <end position="449"/>
    </location>
</feature>
<feature type="transmembrane region" description="Helical" evidence="6">
    <location>
        <begin position="359"/>
        <end position="376"/>
    </location>
</feature>
<feature type="region of interest" description="Disordered" evidence="5">
    <location>
        <begin position="1"/>
        <end position="24"/>
    </location>
</feature>
<evidence type="ECO:0000256" key="3">
    <source>
        <dbReference type="ARBA" id="ARBA00022989"/>
    </source>
</evidence>
<evidence type="ECO:0000313" key="9">
    <source>
        <dbReference type="Proteomes" id="UP000008144"/>
    </source>
</evidence>
<dbReference type="InParanoid" id="F6ZUD7"/>
<dbReference type="AlphaFoldDB" id="F6ZUD7"/>
<evidence type="ECO:0000256" key="4">
    <source>
        <dbReference type="ARBA" id="ARBA00023136"/>
    </source>
</evidence>
<dbReference type="PANTHER" id="PTHR22950">
    <property type="entry name" value="AMINO ACID TRANSPORTER"/>
    <property type="match status" value="1"/>
</dbReference>
<dbReference type="OMA" id="RTGTSFC"/>
<feature type="transmembrane region" description="Helical" evidence="6">
    <location>
        <begin position="139"/>
        <end position="159"/>
    </location>
</feature>
<evidence type="ECO:0000256" key="5">
    <source>
        <dbReference type="SAM" id="MobiDB-lite"/>
    </source>
</evidence>
<keyword evidence="9" id="KW-1185">Reference proteome</keyword>
<feature type="transmembrane region" description="Helical" evidence="6">
    <location>
        <begin position="382"/>
        <end position="406"/>
    </location>
</feature>
<dbReference type="GO" id="GO:0005774">
    <property type="term" value="C:vacuolar membrane"/>
    <property type="evidence" value="ECO:0000318"/>
    <property type="project" value="GO_Central"/>
</dbReference>
<feature type="domain" description="Amino acid transporter transmembrane" evidence="7">
    <location>
        <begin position="50"/>
        <end position="444"/>
    </location>
</feature>
<evidence type="ECO:0000256" key="6">
    <source>
        <dbReference type="SAM" id="Phobius"/>
    </source>
</evidence>
<evidence type="ECO:0000256" key="2">
    <source>
        <dbReference type="ARBA" id="ARBA00022692"/>
    </source>
</evidence>
<feature type="compositionally biased region" description="Polar residues" evidence="5">
    <location>
        <begin position="1"/>
        <end position="10"/>
    </location>
</feature>
<sequence>MVNNQHTPLLNSSDDDNNDNRDSNYNDEEIDVSILDRRHVNPNATSDAATLMHLLKGNIGTGLLGLPWAIWHAGLVLGPVLLVVMAIVCVHCMHLLVKCSKHFCRKYGVPSMDYSTVMTHAVRNGPIHSLHKYADKSRYIVDTFLMITQLGFCCVYFVFMGQNIRQVRSYTNIYKDARVFMAVICIPIILLSFIRSLKVLAWFSVMANILTVVSLGIIFRFIIPGLTTVNRPLVANVTSIPMFFGTAVYAFEGIGVILPIENEMRNPEHFPTVLNVGMSLVSTLYLSVGVVGYLQYGPSICGSITLNLNNADPLCQSVKIMLALVMVASYAIQFYVPIEIIWPKIKRRFMPSNQLSWELLFRTFLVMFTCSCAIAIPNLGDYISLIGAFSSSFLALILPPIIELLTFSSQSEVRTTSLSKLQILKNVVIVVFGFSGFVAGTIVSVKAIVKDLSSSDTTSVCNGNDHHMTIPYTN</sequence>
<accession>F6ZUD7</accession>
<evidence type="ECO:0000259" key="7">
    <source>
        <dbReference type="Pfam" id="PF01490"/>
    </source>
</evidence>
<dbReference type="HOGENOM" id="CLU_009646_0_2_1"/>
<dbReference type="GO" id="GO:0015193">
    <property type="term" value="F:L-proline transmembrane transporter activity"/>
    <property type="evidence" value="ECO:0000318"/>
    <property type="project" value="GO_Central"/>
</dbReference>
<dbReference type="GO" id="GO:0015180">
    <property type="term" value="F:L-alanine transmembrane transporter activity"/>
    <property type="evidence" value="ECO:0000318"/>
    <property type="project" value="GO_Central"/>
</dbReference>
<dbReference type="InterPro" id="IPR013057">
    <property type="entry name" value="AA_transpt_TM"/>
</dbReference>
<dbReference type="Pfam" id="PF01490">
    <property type="entry name" value="Aa_trans"/>
    <property type="match status" value="1"/>
</dbReference>
<name>F6ZUD7_CIOIN</name>
<dbReference type="GO" id="GO:0015808">
    <property type="term" value="P:L-alanine transport"/>
    <property type="evidence" value="ECO:0000318"/>
    <property type="project" value="GO_Central"/>
</dbReference>
<dbReference type="EMBL" id="EAAA01001478">
    <property type="status" value="NOT_ANNOTATED_CDS"/>
    <property type="molecule type" value="Genomic_DNA"/>
</dbReference>
<feature type="transmembrane region" description="Helical" evidence="6">
    <location>
        <begin position="242"/>
        <end position="260"/>
    </location>
</feature>
<evidence type="ECO:0000256" key="1">
    <source>
        <dbReference type="ARBA" id="ARBA00004141"/>
    </source>
</evidence>
<reference evidence="8" key="3">
    <citation type="submission" date="2025-08" db="UniProtKB">
        <authorList>
            <consortium name="Ensembl"/>
        </authorList>
    </citation>
    <scope>IDENTIFICATION</scope>
</reference>
<reference evidence="8" key="4">
    <citation type="submission" date="2025-09" db="UniProtKB">
        <authorList>
            <consortium name="Ensembl"/>
        </authorList>
    </citation>
    <scope>IDENTIFICATION</scope>
</reference>
<proteinExistence type="predicted"/>